<dbReference type="InterPro" id="IPR006015">
    <property type="entry name" value="Universal_stress_UspA"/>
</dbReference>
<dbReference type="Pfam" id="PF00582">
    <property type="entry name" value="Usp"/>
    <property type="match status" value="1"/>
</dbReference>
<dbReference type="PIRSF" id="PIRSF006276">
    <property type="entry name" value="UspA"/>
    <property type="match status" value="1"/>
</dbReference>
<name>A0A2S0JY16_LYSSH</name>
<comment type="similarity">
    <text evidence="1 2">Belongs to the universal stress protein A family.</text>
</comment>
<dbReference type="EMBL" id="UFSZ01000001">
    <property type="protein sequence ID" value="SUV18219.1"/>
    <property type="molecule type" value="Genomic_DNA"/>
</dbReference>
<reference evidence="5 7" key="2">
    <citation type="submission" date="2018-06" db="EMBL/GenBank/DDBJ databases">
        <authorList>
            <consortium name="Pathogen Informatics"/>
            <person name="Doyle S."/>
        </authorList>
    </citation>
    <scope>NUCLEOTIDE SEQUENCE [LARGE SCALE GENOMIC DNA]</scope>
    <source>
        <strain evidence="5 7">NCTC10338</strain>
    </source>
</reference>
<dbReference type="AlphaFoldDB" id="A0A2S0JY16"/>
<evidence type="ECO:0000256" key="1">
    <source>
        <dbReference type="ARBA" id="ARBA00008791"/>
    </source>
</evidence>
<evidence type="ECO:0000259" key="3">
    <source>
        <dbReference type="Pfam" id="PF00582"/>
    </source>
</evidence>
<dbReference type="InterPro" id="IPR014729">
    <property type="entry name" value="Rossmann-like_a/b/a_fold"/>
</dbReference>
<protein>
    <recommendedName>
        <fullName evidence="2">Universal stress protein</fullName>
    </recommendedName>
</protein>
<feature type="domain" description="UspA" evidence="3">
    <location>
        <begin position="5"/>
        <end position="140"/>
    </location>
</feature>
<organism evidence="4 6">
    <name type="scientific">Lysinibacillus sphaericus</name>
    <name type="common">Bacillus sphaericus</name>
    <dbReference type="NCBI Taxonomy" id="1421"/>
    <lineage>
        <taxon>Bacteria</taxon>
        <taxon>Bacillati</taxon>
        <taxon>Bacillota</taxon>
        <taxon>Bacilli</taxon>
        <taxon>Bacillales</taxon>
        <taxon>Bacillaceae</taxon>
        <taxon>Lysinibacillus</taxon>
    </lineage>
</organism>
<sequence>MATNYKRIAVAIDFSEQSLKACERAVKLAKEYGATLQLVNVIDTKSFGAITAYDLKYAEKLKAEHLTKIEKLRLEAQTAGVTEVLAVVETGSPKSILTQLPAVDLIVCGATGLNQLEKMVIGSVAERIVRLATCDVLIVR</sequence>
<dbReference type="GO" id="GO:0005737">
    <property type="term" value="C:cytoplasm"/>
    <property type="evidence" value="ECO:0007669"/>
    <property type="project" value="UniProtKB-SubCell"/>
</dbReference>
<evidence type="ECO:0000313" key="5">
    <source>
        <dbReference type="EMBL" id="SUV18219.1"/>
    </source>
</evidence>
<dbReference type="PANTHER" id="PTHR46268">
    <property type="entry name" value="STRESS RESPONSE PROTEIN NHAX"/>
    <property type="match status" value="1"/>
</dbReference>
<evidence type="ECO:0000313" key="4">
    <source>
        <dbReference type="EMBL" id="AVK96025.1"/>
    </source>
</evidence>
<dbReference type="GeneID" id="48275960"/>
<dbReference type="CDD" id="cd00293">
    <property type="entry name" value="USP-like"/>
    <property type="match status" value="1"/>
</dbReference>
<evidence type="ECO:0000313" key="6">
    <source>
        <dbReference type="Proteomes" id="UP000238825"/>
    </source>
</evidence>
<dbReference type="EMBL" id="CP019980">
    <property type="protein sequence ID" value="AVK96025.1"/>
    <property type="molecule type" value="Genomic_DNA"/>
</dbReference>
<dbReference type="Proteomes" id="UP000238825">
    <property type="component" value="Chromosome"/>
</dbReference>
<dbReference type="SUPFAM" id="SSF52402">
    <property type="entry name" value="Adenine nucleotide alpha hydrolases-like"/>
    <property type="match status" value="1"/>
</dbReference>
<evidence type="ECO:0000313" key="7">
    <source>
        <dbReference type="Proteomes" id="UP000255295"/>
    </source>
</evidence>
<reference evidence="4 6" key="1">
    <citation type="submission" date="2017-03" db="EMBL/GenBank/DDBJ databases">
        <title>The whole genome sequencing and assembly of Lysinibacillus sphaericus DSM 28T strain.</title>
        <authorList>
            <person name="Lee Y.-J."/>
            <person name="Yi H."/>
            <person name="Bahn Y.-S."/>
            <person name="Kim J.F."/>
            <person name="Lee D.-W."/>
        </authorList>
    </citation>
    <scope>NUCLEOTIDE SEQUENCE [LARGE SCALE GENOMIC DNA]</scope>
    <source>
        <strain evidence="4 6">DSM 28</strain>
    </source>
</reference>
<evidence type="ECO:0000256" key="2">
    <source>
        <dbReference type="PIRNR" id="PIRNR006276"/>
    </source>
</evidence>
<gene>
    <name evidence="5" type="primary">uspA_1</name>
    <name evidence="4" type="ORF">LS41612_07070</name>
    <name evidence="5" type="ORF">NCTC10338_03341</name>
</gene>
<dbReference type="PANTHER" id="PTHR46268:SF6">
    <property type="entry name" value="UNIVERSAL STRESS PROTEIN UP12"/>
    <property type="match status" value="1"/>
</dbReference>
<dbReference type="RefSeq" id="WP_024363219.1">
    <property type="nucleotide sequence ID" value="NZ_BJNS01000003.1"/>
</dbReference>
<dbReference type="PRINTS" id="PR01438">
    <property type="entry name" value="UNVRSLSTRESS"/>
</dbReference>
<dbReference type="InterPro" id="IPR006016">
    <property type="entry name" value="UspA"/>
</dbReference>
<dbReference type="Proteomes" id="UP000255295">
    <property type="component" value="Unassembled WGS sequence"/>
</dbReference>
<accession>A0A2S0JY16</accession>
<proteinExistence type="inferred from homology"/>
<comment type="subcellular location">
    <subcellularLocation>
        <location evidence="2">Cytoplasm</location>
    </subcellularLocation>
</comment>
<keyword evidence="2" id="KW-0963">Cytoplasm</keyword>
<dbReference type="Gene3D" id="3.40.50.620">
    <property type="entry name" value="HUPs"/>
    <property type="match status" value="1"/>
</dbReference>